<name>A0A9D5DJW3_9CRYT</name>
<dbReference type="EMBL" id="JAPCXC010000003">
    <property type="protein sequence ID" value="KAJ1613360.1"/>
    <property type="molecule type" value="Genomic_DNA"/>
</dbReference>
<proteinExistence type="predicted"/>
<sequence length="438" mass="52021">MGIDLELYPELSLRLLTFISEKESQSERSTRFLEYCSEEDLECYLYLEDENRLIVSESFRHAVRAEIREYIQKYRKQCKESPVNIETVNINNKYKTIYGGFCLFDSQKDTILWDLLTLLIFLDSLNPQIWDRRAILIGDILERKELEPDCLEFLISELNLTKLALCYAFKYGEIWCYLEYISLRYYKEIRGDKLNSLANEEIIEYVLNDYYHFINLQVDLYENSYYAWSCVNWLIYELIPVVISGEEGSKVSFSYNEILLFENWIIKIIQRYPSQYGGYHALVNLNESKIEAHEQSKPLDTNLVIELVYPEETLGMLRAVIDCFSDSLNNCFTVILGFRYANFMLLIDTVDQGSHFKIFENEVFWFQKHGLVEKMSKSEKHLEELREHFYSIIHEISSHENNKGMIQNFYNLLDTELQIVREESTMFYNCDGTYPNLT</sequence>
<dbReference type="Proteomes" id="UP001067231">
    <property type="component" value="Unassembled WGS sequence"/>
</dbReference>
<dbReference type="AlphaFoldDB" id="A0A9D5DJW3"/>
<organism evidence="1">
    <name type="scientific">Cryptosporidium canis</name>
    <dbReference type="NCBI Taxonomy" id="195482"/>
    <lineage>
        <taxon>Eukaryota</taxon>
        <taxon>Sar</taxon>
        <taxon>Alveolata</taxon>
        <taxon>Apicomplexa</taxon>
        <taxon>Conoidasida</taxon>
        <taxon>Coccidia</taxon>
        <taxon>Eucoccidiorida</taxon>
        <taxon>Eimeriorina</taxon>
        <taxon>Cryptosporidiidae</taxon>
        <taxon>Cryptosporidium</taxon>
    </lineage>
</organism>
<dbReference type="SUPFAM" id="SSF48439">
    <property type="entry name" value="Protein prenylyltransferase"/>
    <property type="match status" value="1"/>
</dbReference>
<dbReference type="OrthoDB" id="338543at2759"/>
<evidence type="ECO:0000313" key="1">
    <source>
        <dbReference type="EMBL" id="KAJ1613360.1"/>
    </source>
</evidence>
<protein>
    <submittedName>
        <fullName evidence="1">Uncharacterized protein</fullName>
    </submittedName>
</protein>
<reference evidence="1" key="1">
    <citation type="submission" date="2022-10" db="EMBL/GenBank/DDBJ databases">
        <title>Adaptive evolution leads to modifications in subtelomeric GC content in a zoonotic Cryptosporidium species.</title>
        <authorList>
            <person name="Li J."/>
            <person name="Feng Y."/>
            <person name="Xiao L."/>
        </authorList>
    </citation>
    <scope>NUCLEOTIDE SEQUENCE</scope>
    <source>
        <strain evidence="1">33844</strain>
    </source>
</reference>
<comment type="caution">
    <text evidence="1">The sequence shown here is derived from an EMBL/GenBank/DDBJ whole genome shotgun (WGS) entry which is preliminary data.</text>
</comment>
<gene>
    <name evidence="1" type="ORF">OJ253_226</name>
</gene>
<accession>A0A9D5DJW3</accession>